<evidence type="ECO:0000313" key="3">
    <source>
        <dbReference type="Proteomes" id="UP001519460"/>
    </source>
</evidence>
<reference evidence="2 3" key="1">
    <citation type="journal article" date="2023" name="Sci. Data">
        <title>Genome assembly of the Korean intertidal mud-creeper Batillaria attramentaria.</title>
        <authorList>
            <person name="Patra A.K."/>
            <person name="Ho P.T."/>
            <person name="Jun S."/>
            <person name="Lee S.J."/>
            <person name="Kim Y."/>
            <person name="Won Y.J."/>
        </authorList>
    </citation>
    <scope>NUCLEOTIDE SEQUENCE [LARGE SCALE GENOMIC DNA]</scope>
    <source>
        <strain evidence="2">Wonlab-2016</strain>
    </source>
</reference>
<protein>
    <submittedName>
        <fullName evidence="2">Uncharacterized protein</fullName>
    </submittedName>
</protein>
<feature type="compositionally biased region" description="Polar residues" evidence="1">
    <location>
        <begin position="69"/>
        <end position="83"/>
    </location>
</feature>
<proteinExistence type="predicted"/>
<dbReference type="Proteomes" id="UP001519460">
    <property type="component" value="Unassembled WGS sequence"/>
</dbReference>
<organism evidence="2 3">
    <name type="scientific">Batillaria attramentaria</name>
    <dbReference type="NCBI Taxonomy" id="370345"/>
    <lineage>
        <taxon>Eukaryota</taxon>
        <taxon>Metazoa</taxon>
        <taxon>Spiralia</taxon>
        <taxon>Lophotrochozoa</taxon>
        <taxon>Mollusca</taxon>
        <taxon>Gastropoda</taxon>
        <taxon>Caenogastropoda</taxon>
        <taxon>Sorbeoconcha</taxon>
        <taxon>Cerithioidea</taxon>
        <taxon>Batillariidae</taxon>
        <taxon>Batillaria</taxon>
    </lineage>
</organism>
<sequence>MITKVLLRWIGHVIRMDESVVPGCQLLYEGQRNLGRPKKRFKDCTTFNTQHACSSKELEDLASDRSGWRTATKQTASSFEDNP</sequence>
<evidence type="ECO:0000256" key="1">
    <source>
        <dbReference type="SAM" id="MobiDB-lite"/>
    </source>
</evidence>
<dbReference type="AlphaFoldDB" id="A0ABD0JNJ7"/>
<feature type="region of interest" description="Disordered" evidence="1">
    <location>
        <begin position="61"/>
        <end position="83"/>
    </location>
</feature>
<keyword evidence="3" id="KW-1185">Reference proteome</keyword>
<dbReference type="EMBL" id="JACVVK020000370">
    <property type="protein sequence ID" value="KAK7476629.1"/>
    <property type="molecule type" value="Genomic_DNA"/>
</dbReference>
<accession>A0ABD0JNJ7</accession>
<name>A0ABD0JNJ7_9CAEN</name>
<gene>
    <name evidence="2" type="ORF">BaRGS_00032104</name>
</gene>
<evidence type="ECO:0000313" key="2">
    <source>
        <dbReference type="EMBL" id="KAK7476629.1"/>
    </source>
</evidence>
<comment type="caution">
    <text evidence="2">The sequence shown here is derived from an EMBL/GenBank/DDBJ whole genome shotgun (WGS) entry which is preliminary data.</text>
</comment>